<keyword evidence="1" id="KW-0614">Plasmid</keyword>
<dbReference type="Proteomes" id="UP000018572">
    <property type="component" value="Plasmid pHH126"/>
</dbReference>
<evidence type="ECO:0000313" key="1">
    <source>
        <dbReference type="EMBL" id="AHF55890.1"/>
    </source>
</evidence>
<keyword evidence="2" id="KW-1185">Reference proteome</keyword>
<gene>
    <name evidence="1" type="ORF">HISP_17842</name>
</gene>
<accession>W0GDM7</accession>
<dbReference type="AlphaFoldDB" id="W0GDM7"/>
<name>W0GDM7_HALHI</name>
<dbReference type="KEGG" id="hhn:HISP_17842"/>
<geneLocation type="plasmid" evidence="1 2">
    <name>pHH126</name>
</geneLocation>
<proteinExistence type="predicted"/>
<sequence>MKRRQFLRVTAGGGIGFLTGCSSTGSKGYATMQEFSLVNTGSTVVPVELRIEHTDTGEIVHTETRELTVDPGWIIIDCVWPDAPLTVMVRHQDGEWNNFKTEDRDGCVGVIAQVRRDQRTSFYAHNAECPIDDPSCHTN</sequence>
<evidence type="ECO:0000313" key="2">
    <source>
        <dbReference type="Proteomes" id="UP000018572"/>
    </source>
</evidence>
<protein>
    <submittedName>
        <fullName evidence="1">Uncharacterized protein</fullName>
    </submittedName>
</protein>
<dbReference type="PROSITE" id="PS51257">
    <property type="entry name" value="PROKAR_LIPOPROTEIN"/>
    <property type="match status" value="1"/>
</dbReference>
<dbReference type="HOGENOM" id="CLU_1840501_0_0_2"/>
<organism evidence="1 2">
    <name type="scientific">Haloarcula hispanica N601</name>
    <dbReference type="NCBI Taxonomy" id="1417673"/>
    <lineage>
        <taxon>Archaea</taxon>
        <taxon>Methanobacteriati</taxon>
        <taxon>Methanobacteriota</taxon>
        <taxon>Stenosarchaea group</taxon>
        <taxon>Halobacteria</taxon>
        <taxon>Halobacteriales</taxon>
        <taxon>Haloarculaceae</taxon>
        <taxon>Haloarcula</taxon>
    </lineage>
</organism>
<reference evidence="1 2" key="1">
    <citation type="journal article" date="2014" name="Genome Announc.">
        <title>Complete Genome Sequence of the Extremely Halophilic Archaeon Haloarcula hispanica Strain N601.</title>
        <authorList>
            <person name="Ding J.Y."/>
            <person name="Chiang P.W."/>
            <person name="Hong M.J."/>
            <person name="Dyall-Smith M."/>
            <person name="Tang S.L."/>
        </authorList>
    </citation>
    <scope>NUCLEOTIDE SEQUENCE [LARGE SCALE GENOMIC DNA]</scope>
    <source>
        <strain evidence="1 2">N601</strain>
    </source>
</reference>
<dbReference type="EMBL" id="CP006886">
    <property type="protein sequence ID" value="AHF55890.1"/>
    <property type="molecule type" value="Genomic_DNA"/>
</dbReference>